<dbReference type="Proteomes" id="UP000050378">
    <property type="component" value="Unassembled WGS sequence"/>
</dbReference>
<evidence type="ECO:0000313" key="6">
    <source>
        <dbReference type="Proteomes" id="UP001377972"/>
    </source>
</evidence>
<dbReference type="OrthoDB" id="7060663at2"/>
<feature type="transmembrane region" description="Helical" evidence="1">
    <location>
        <begin position="33"/>
        <end position="54"/>
    </location>
</feature>
<name>A0A0P7DVA5_9GAMM</name>
<dbReference type="Proteomes" id="UP001377972">
    <property type="component" value="Unassembled WGS sequence"/>
</dbReference>
<reference evidence="3 5" key="1">
    <citation type="submission" date="2015-09" db="EMBL/GenBank/DDBJ databases">
        <title>Draft Genome Sequence of Pseudoalteromonas lipolytica UCD-48B.</title>
        <authorList>
            <person name="Krusor M."/>
            <person name="Coil D.A."/>
            <person name="Lang J.M."/>
            <person name="Eisen J.A."/>
            <person name="Alexiev A."/>
        </authorList>
    </citation>
    <scope>NUCLEOTIDE SEQUENCE [LARGE SCALE GENOMIC DNA]</scope>
    <source>
        <strain evidence="3 5">UCD-48B</strain>
    </source>
</reference>
<sequence>MSEESANIYEAPEAELTQQNNGGNKPILNFDRFSAWGVFFLCLFTFGIYSVYWLVSRTNKANALAKNQVSQGLVYGYVALYIVNIALSFTGISPEIGGIVSLISFVVAIVLIFSLRTSIKELINEGSNEPVHLGGILTFFFNVIYFQYKINEAIDNQK</sequence>
<feature type="transmembrane region" description="Helical" evidence="1">
    <location>
        <begin position="74"/>
        <end position="92"/>
    </location>
</feature>
<keyword evidence="1" id="KW-0812">Transmembrane</keyword>
<keyword evidence="1" id="KW-0472">Membrane</keyword>
<evidence type="ECO:0000259" key="2">
    <source>
        <dbReference type="Pfam" id="PF14018"/>
    </source>
</evidence>
<dbReference type="EMBL" id="JAQPZS010000007">
    <property type="protein sequence ID" value="MEJ6496315.1"/>
    <property type="molecule type" value="Genomic_DNA"/>
</dbReference>
<feature type="domain" description="DUF4234" evidence="2">
    <location>
        <begin position="34"/>
        <end position="155"/>
    </location>
</feature>
<dbReference type="RefSeq" id="WP_054553206.1">
    <property type="nucleotide sequence ID" value="NZ_JAQPZS010000007.1"/>
</dbReference>
<dbReference type="PATRIC" id="fig|570156.3.peg.3434"/>
<evidence type="ECO:0000313" key="3">
    <source>
        <dbReference type="EMBL" id="KPM83306.1"/>
    </source>
</evidence>
<proteinExistence type="predicted"/>
<reference evidence="4 6" key="2">
    <citation type="submission" date="2023-01" db="EMBL/GenBank/DDBJ databases">
        <title>Trichodesmium-associated heterotrophic epibiont bacteria.</title>
        <authorList>
            <person name="Cleveland C.S."/>
            <person name="Webb E.A."/>
        </authorList>
    </citation>
    <scope>NUCLEOTIDE SEQUENCE [LARGE SCALE GENOMIC DNA]</scope>
    <source>
        <strain evidence="4 6">USCH2</strain>
    </source>
</reference>
<dbReference type="EMBL" id="LJTC01000007">
    <property type="protein sequence ID" value="KPM83306.1"/>
    <property type="molecule type" value="Genomic_DNA"/>
</dbReference>
<gene>
    <name evidence="3" type="ORF">AOG27_11735</name>
    <name evidence="4" type="ORF">PQI24_09725</name>
</gene>
<comment type="caution">
    <text evidence="3">The sequence shown here is derived from an EMBL/GenBank/DDBJ whole genome shotgun (WGS) entry which is preliminary data.</text>
</comment>
<evidence type="ECO:0000256" key="1">
    <source>
        <dbReference type="SAM" id="Phobius"/>
    </source>
</evidence>
<dbReference type="Pfam" id="PF14018">
    <property type="entry name" value="DUF4234"/>
    <property type="match status" value="1"/>
</dbReference>
<accession>A0A0P7DVA5</accession>
<evidence type="ECO:0000313" key="4">
    <source>
        <dbReference type="EMBL" id="MEJ6496315.1"/>
    </source>
</evidence>
<protein>
    <submittedName>
        <fullName evidence="4">DUF4234 domain-containing protein</fullName>
    </submittedName>
</protein>
<organism evidence="3 5">
    <name type="scientific">Pseudoalteromonas lipolytica</name>
    <dbReference type="NCBI Taxonomy" id="570156"/>
    <lineage>
        <taxon>Bacteria</taxon>
        <taxon>Pseudomonadati</taxon>
        <taxon>Pseudomonadota</taxon>
        <taxon>Gammaproteobacteria</taxon>
        <taxon>Alteromonadales</taxon>
        <taxon>Pseudoalteromonadaceae</taxon>
        <taxon>Pseudoalteromonas</taxon>
    </lineage>
</organism>
<dbReference type="InterPro" id="IPR025328">
    <property type="entry name" value="DUF4234"/>
</dbReference>
<keyword evidence="6" id="KW-1185">Reference proteome</keyword>
<evidence type="ECO:0000313" key="5">
    <source>
        <dbReference type="Proteomes" id="UP000050378"/>
    </source>
</evidence>
<feature type="transmembrane region" description="Helical" evidence="1">
    <location>
        <begin position="98"/>
        <end position="119"/>
    </location>
</feature>
<keyword evidence="1" id="KW-1133">Transmembrane helix</keyword>
<dbReference type="AlphaFoldDB" id="A0A0P7DVA5"/>